<organism evidence="1 2">
    <name type="scientific">Cronartium quercuum f. sp. fusiforme G11</name>
    <dbReference type="NCBI Taxonomy" id="708437"/>
    <lineage>
        <taxon>Eukaryota</taxon>
        <taxon>Fungi</taxon>
        <taxon>Dikarya</taxon>
        <taxon>Basidiomycota</taxon>
        <taxon>Pucciniomycotina</taxon>
        <taxon>Pucciniomycetes</taxon>
        <taxon>Pucciniales</taxon>
        <taxon>Coleosporiaceae</taxon>
        <taxon>Cronartium</taxon>
    </lineage>
</organism>
<dbReference type="SUPFAM" id="SSF51445">
    <property type="entry name" value="(Trans)glycosidases"/>
    <property type="match status" value="1"/>
</dbReference>
<protein>
    <submittedName>
        <fullName evidence="1">Uncharacterized protein</fullName>
    </submittedName>
</protein>
<gene>
    <name evidence="1" type="ORF">CROQUDRAFT_98963</name>
</gene>
<reference evidence="1" key="1">
    <citation type="submission" date="2013-11" db="EMBL/GenBank/DDBJ databases">
        <title>Genome sequence of the fusiform rust pathogen reveals effectors for host alternation and coevolution with pine.</title>
        <authorList>
            <consortium name="DOE Joint Genome Institute"/>
            <person name="Smith K."/>
            <person name="Pendleton A."/>
            <person name="Kubisiak T."/>
            <person name="Anderson C."/>
            <person name="Salamov A."/>
            <person name="Aerts A."/>
            <person name="Riley R."/>
            <person name="Clum A."/>
            <person name="Lindquist E."/>
            <person name="Ence D."/>
            <person name="Campbell M."/>
            <person name="Kronenberg Z."/>
            <person name="Feau N."/>
            <person name="Dhillon B."/>
            <person name="Hamelin R."/>
            <person name="Burleigh J."/>
            <person name="Smith J."/>
            <person name="Yandell M."/>
            <person name="Nelson C."/>
            <person name="Grigoriev I."/>
            <person name="Davis J."/>
        </authorList>
    </citation>
    <scope>NUCLEOTIDE SEQUENCE</scope>
    <source>
        <strain evidence="1">G11</strain>
    </source>
</reference>
<dbReference type="Proteomes" id="UP000886653">
    <property type="component" value="Unassembled WGS sequence"/>
</dbReference>
<name>A0A9P6N7H9_9BASI</name>
<accession>A0A9P6N7H9</accession>
<comment type="caution">
    <text evidence="1">The sequence shown here is derived from an EMBL/GenBank/DDBJ whole genome shotgun (WGS) entry which is preliminary data.</text>
</comment>
<dbReference type="EMBL" id="MU167393">
    <property type="protein sequence ID" value="KAG0141285.1"/>
    <property type="molecule type" value="Genomic_DNA"/>
</dbReference>
<dbReference type="InterPro" id="IPR017853">
    <property type="entry name" value="GH"/>
</dbReference>
<sequence length="168" mass="18021">MTPSLFGCASGANKYLIWISHLDKVNANNGTPLSQRKDFAYLQTIGINPVRIPIGYWMLGPGFRVGTPLEHVPGAYVNAWPQVLYASSLPFLILTPSFGACANGPPGSQNGKPSSGTSDGQFFEGDSAYLIYSDALNGERTIIADCVATRHMSGDRFTIPVPISRSLP</sequence>
<evidence type="ECO:0000313" key="2">
    <source>
        <dbReference type="Proteomes" id="UP000886653"/>
    </source>
</evidence>
<dbReference type="OrthoDB" id="1887033at2759"/>
<dbReference type="AlphaFoldDB" id="A0A9P6N7H9"/>
<proteinExistence type="predicted"/>
<evidence type="ECO:0000313" key="1">
    <source>
        <dbReference type="EMBL" id="KAG0141285.1"/>
    </source>
</evidence>
<keyword evidence="2" id="KW-1185">Reference proteome</keyword>